<organism evidence="3 4">
    <name type="scientific">Vibrio marisflavi CECT 7928</name>
    <dbReference type="NCBI Taxonomy" id="634439"/>
    <lineage>
        <taxon>Bacteria</taxon>
        <taxon>Pseudomonadati</taxon>
        <taxon>Pseudomonadota</taxon>
        <taxon>Gammaproteobacteria</taxon>
        <taxon>Vibrionales</taxon>
        <taxon>Vibrionaceae</taxon>
        <taxon>Vibrio</taxon>
    </lineage>
</organism>
<evidence type="ECO:0000256" key="1">
    <source>
        <dbReference type="ARBA" id="ARBA00022801"/>
    </source>
</evidence>
<evidence type="ECO:0000259" key="2">
    <source>
        <dbReference type="Pfam" id="PF00561"/>
    </source>
</evidence>
<proteinExistence type="predicted"/>
<dbReference type="PANTHER" id="PTHR43798">
    <property type="entry name" value="MONOACYLGLYCEROL LIPASE"/>
    <property type="match status" value="1"/>
</dbReference>
<evidence type="ECO:0000313" key="4">
    <source>
        <dbReference type="Proteomes" id="UP000838748"/>
    </source>
</evidence>
<dbReference type="EMBL" id="CAKLDM010000002">
    <property type="protein sequence ID" value="CAH0540251.1"/>
    <property type="molecule type" value="Genomic_DNA"/>
</dbReference>
<dbReference type="GO" id="GO:0070205">
    <property type="term" value="F:2-succinyl-6-hydroxy-2,4-cyclohexadiene-1-carboxylate synthase activity"/>
    <property type="evidence" value="ECO:0007669"/>
    <property type="project" value="UniProtKB-EC"/>
</dbReference>
<dbReference type="InterPro" id="IPR050266">
    <property type="entry name" value="AB_hydrolase_sf"/>
</dbReference>
<gene>
    <name evidence="3" type="primary">menH_5</name>
    <name evidence="3" type="ORF">VMF7928_02696</name>
</gene>
<reference evidence="3" key="1">
    <citation type="submission" date="2021-11" db="EMBL/GenBank/DDBJ databases">
        <authorList>
            <person name="Rodrigo-Torres L."/>
            <person name="Arahal R. D."/>
            <person name="Lucena T."/>
        </authorList>
    </citation>
    <scope>NUCLEOTIDE SEQUENCE</scope>
    <source>
        <strain evidence="3">CECT 7928</strain>
    </source>
</reference>
<accession>A0ABM9A549</accession>
<dbReference type="PANTHER" id="PTHR43798:SF31">
    <property type="entry name" value="AB HYDROLASE SUPERFAMILY PROTEIN YCLE"/>
    <property type="match status" value="1"/>
</dbReference>
<keyword evidence="1" id="KW-0378">Hydrolase</keyword>
<dbReference type="RefSeq" id="WP_237362242.1">
    <property type="nucleotide sequence ID" value="NZ_CAKLDM010000002.1"/>
</dbReference>
<evidence type="ECO:0000313" key="3">
    <source>
        <dbReference type="EMBL" id="CAH0540251.1"/>
    </source>
</evidence>
<name>A0ABM9A549_9VIBR</name>
<dbReference type="InterPro" id="IPR029058">
    <property type="entry name" value="AB_hydrolase_fold"/>
</dbReference>
<dbReference type="Proteomes" id="UP000838748">
    <property type="component" value="Unassembled WGS sequence"/>
</dbReference>
<protein>
    <submittedName>
        <fullName evidence="3">2-succinyl-6-hydroxy-2, 4-cyclohexadiene-1-carboxylate synthase</fullName>
        <ecNumber evidence="3">4.2.99.20</ecNumber>
    </submittedName>
</protein>
<keyword evidence="3" id="KW-0456">Lyase</keyword>
<comment type="caution">
    <text evidence="3">The sequence shown here is derived from an EMBL/GenBank/DDBJ whole genome shotgun (WGS) entry which is preliminary data.</text>
</comment>
<dbReference type="InterPro" id="IPR000073">
    <property type="entry name" value="AB_hydrolase_1"/>
</dbReference>
<dbReference type="EC" id="4.2.99.20" evidence="3"/>
<dbReference type="Pfam" id="PF00561">
    <property type="entry name" value="Abhydrolase_1"/>
    <property type="match status" value="1"/>
</dbReference>
<keyword evidence="4" id="KW-1185">Reference proteome</keyword>
<dbReference type="SUPFAM" id="SSF53474">
    <property type="entry name" value="alpha/beta-Hydrolases"/>
    <property type="match status" value="1"/>
</dbReference>
<dbReference type="PRINTS" id="PR00111">
    <property type="entry name" value="ABHYDROLASE"/>
</dbReference>
<sequence length="277" mass="30953">MFLHTFKHKGLTFSYYDNHGEGTPLVVQHGLTADYTQAKAIYPDNTRRCITLECRGHGLSDGGDVSEWSIETFADDLRALLNFLRIEKVVLSGISMGAAICLAFASKYPKNVADIVLIRPAWANKPIPENIMPFKAVADLIDLYGGEDGFQRYVTSDAYDMLKARSPDNANSLISLFSRQTQTLTLMLRVITSSKPIVNDTILRKNNILPKCIHVERDYIHPYSIVNDLMKLMPGMAIYRASTKTENPNGYIDDCKCVISKVLGSIDVAERPSKPLF</sequence>
<dbReference type="Gene3D" id="3.40.50.1820">
    <property type="entry name" value="alpha/beta hydrolase"/>
    <property type="match status" value="1"/>
</dbReference>
<feature type="domain" description="AB hydrolase-1" evidence="2">
    <location>
        <begin position="24"/>
        <end position="149"/>
    </location>
</feature>